<keyword evidence="1" id="KW-1133">Transmembrane helix</keyword>
<gene>
    <name evidence="2" type="ORF">EDD54_1439</name>
</gene>
<reference evidence="2 3" key="1">
    <citation type="submission" date="2019-03" db="EMBL/GenBank/DDBJ databases">
        <title>Genomic Encyclopedia of Type Strains, Phase IV (KMG-IV): sequencing the most valuable type-strain genomes for metagenomic binning, comparative biology and taxonomic classification.</title>
        <authorList>
            <person name="Goeker M."/>
        </authorList>
    </citation>
    <scope>NUCLEOTIDE SEQUENCE [LARGE SCALE GENOMIC DNA]</scope>
    <source>
        <strain evidence="2 3">DSM 102969</strain>
    </source>
</reference>
<organism evidence="2 3">
    <name type="scientific">Oharaeibacter diazotrophicus</name>
    <dbReference type="NCBI Taxonomy" id="1920512"/>
    <lineage>
        <taxon>Bacteria</taxon>
        <taxon>Pseudomonadati</taxon>
        <taxon>Pseudomonadota</taxon>
        <taxon>Alphaproteobacteria</taxon>
        <taxon>Hyphomicrobiales</taxon>
        <taxon>Pleomorphomonadaceae</taxon>
        <taxon>Oharaeibacter</taxon>
    </lineage>
</organism>
<dbReference type="Proteomes" id="UP000294547">
    <property type="component" value="Unassembled WGS sequence"/>
</dbReference>
<evidence type="ECO:0000313" key="3">
    <source>
        <dbReference type="Proteomes" id="UP000294547"/>
    </source>
</evidence>
<name>A0A4R6RLK2_9HYPH</name>
<keyword evidence="1" id="KW-0472">Membrane</keyword>
<accession>A0A4R6RLK2</accession>
<dbReference type="EMBL" id="SNXY01000006">
    <property type="protein sequence ID" value="TDP87541.1"/>
    <property type="molecule type" value="Genomic_DNA"/>
</dbReference>
<evidence type="ECO:0000313" key="2">
    <source>
        <dbReference type="EMBL" id="TDP87541.1"/>
    </source>
</evidence>
<protein>
    <submittedName>
        <fullName evidence="2">Uncharacterized protein</fullName>
    </submittedName>
</protein>
<evidence type="ECO:0000256" key="1">
    <source>
        <dbReference type="SAM" id="Phobius"/>
    </source>
</evidence>
<feature type="transmembrane region" description="Helical" evidence="1">
    <location>
        <begin position="43"/>
        <end position="66"/>
    </location>
</feature>
<proteinExistence type="predicted"/>
<dbReference type="RefSeq" id="WP_207620367.1">
    <property type="nucleotide sequence ID" value="NZ_BSPM01000008.1"/>
</dbReference>
<keyword evidence="3" id="KW-1185">Reference proteome</keyword>
<dbReference type="Pfam" id="PF22258">
    <property type="entry name" value="DUF6949"/>
    <property type="match status" value="1"/>
</dbReference>
<dbReference type="AlphaFoldDB" id="A0A4R6RLK2"/>
<sequence>MSSDLVISSFLIATGFVSAGILASAYQLVTAQPVRFDLGDDRLLMGLATIILLMFAGPAVLMRNAVRGRMIERRHGGWLVASTAIAGAWSLCSGTVVMQFALALGNSL</sequence>
<dbReference type="InterPro" id="IPR053803">
    <property type="entry name" value="DUF6949"/>
</dbReference>
<comment type="caution">
    <text evidence="2">The sequence shown here is derived from an EMBL/GenBank/DDBJ whole genome shotgun (WGS) entry which is preliminary data.</text>
</comment>
<keyword evidence="1" id="KW-0812">Transmembrane</keyword>
<feature type="transmembrane region" description="Helical" evidence="1">
    <location>
        <begin position="78"/>
        <end position="102"/>
    </location>
</feature>